<reference evidence="1" key="1">
    <citation type="journal article" date="2014" name="Front. Microbiol.">
        <title>High frequency of phylogenetically diverse reductive dehalogenase-homologous genes in deep subseafloor sedimentary metagenomes.</title>
        <authorList>
            <person name="Kawai M."/>
            <person name="Futagami T."/>
            <person name="Toyoda A."/>
            <person name="Takaki Y."/>
            <person name="Nishi S."/>
            <person name="Hori S."/>
            <person name="Arai W."/>
            <person name="Tsubouchi T."/>
            <person name="Morono Y."/>
            <person name="Uchiyama I."/>
            <person name="Ito T."/>
            <person name="Fujiyama A."/>
            <person name="Inagaki F."/>
            <person name="Takami H."/>
        </authorList>
    </citation>
    <scope>NUCLEOTIDE SEQUENCE</scope>
    <source>
        <strain evidence="1">Expedition CK06-06</strain>
    </source>
</reference>
<dbReference type="EMBL" id="BARS01049233">
    <property type="protein sequence ID" value="GAG30715.1"/>
    <property type="molecule type" value="Genomic_DNA"/>
</dbReference>
<dbReference type="AlphaFoldDB" id="X0WJ70"/>
<name>X0WJ70_9ZZZZ</name>
<evidence type="ECO:0000313" key="1">
    <source>
        <dbReference type="EMBL" id="GAG30715.1"/>
    </source>
</evidence>
<protein>
    <submittedName>
        <fullName evidence="1">Uncharacterized protein</fullName>
    </submittedName>
</protein>
<comment type="caution">
    <text evidence="1">The sequence shown here is derived from an EMBL/GenBank/DDBJ whole genome shotgun (WGS) entry which is preliminary data.</text>
</comment>
<organism evidence="1">
    <name type="scientific">marine sediment metagenome</name>
    <dbReference type="NCBI Taxonomy" id="412755"/>
    <lineage>
        <taxon>unclassified sequences</taxon>
        <taxon>metagenomes</taxon>
        <taxon>ecological metagenomes</taxon>
    </lineage>
</organism>
<sequence>DSVVVAFTVGYGLTPADIPAGLQEALVLIAKQHFEPTDKLWQLDDQGIDRLLTRWTLPDEFDTYDT</sequence>
<feature type="non-terminal residue" evidence="1">
    <location>
        <position position="1"/>
    </location>
</feature>
<gene>
    <name evidence="1" type="ORF">S01H1_73662</name>
</gene>
<accession>X0WJ70</accession>
<proteinExistence type="predicted"/>